<keyword evidence="5" id="KW-1185">Reference proteome</keyword>
<dbReference type="InterPro" id="IPR036875">
    <property type="entry name" value="Znf_CCHC_sf"/>
</dbReference>
<dbReference type="VEuPathDB" id="VectorBase:RSAN_040260"/>
<feature type="compositionally biased region" description="Basic residues" evidence="2">
    <location>
        <begin position="62"/>
        <end position="77"/>
    </location>
</feature>
<evidence type="ECO:0000313" key="5">
    <source>
        <dbReference type="Proteomes" id="UP000821837"/>
    </source>
</evidence>
<evidence type="ECO:0000313" key="4">
    <source>
        <dbReference type="EMBL" id="KAH7963575.1"/>
    </source>
</evidence>
<evidence type="ECO:0000259" key="3">
    <source>
        <dbReference type="PROSITE" id="PS50158"/>
    </source>
</evidence>
<feature type="compositionally biased region" description="Basic and acidic residues" evidence="2">
    <location>
        <begin position="34"/>
        <end position="46"/>
    </location>
</feature>
<dbReference type="EMBL" id="JABSTV010001249">
    <property type="protein sequence ID" value="KAH7963575.1"/>
    <property type="molecule type" value="Genomic_DNA"/>
</dbReference>
<protein>
    <recommendedName>
        <fullName evidence="3">CCHC-type domain-containing protein</fullName>
    </recommendedName>
</protein>
<evidence type="ECO:0000256" key="2">
    <source>
        <dbReference type="SAM" id="MobiDB-lite"/>
    </source>
</evidence>
<dbReference type="AlphaFoldDB" id="A0A9D4Q312"/>
<reference evidence="4" key="2">
    <citation type="submission" date="2021-09" db="EMBL/GenBank/DDBJ databases">
        <authorList>
            <person name="Jia N."/>
            <person name="Wang J."/>
            <person name="Shi W."/>
            <person name="Du L."/>
            <person name="Sun Y."/>
            <person name="Zhan W."/>
            <person name="Jiang J."/>
            <person name="Wang Q."/>
            <person name="Zhang B."/>
            <person name="Ji P."/>
            <person name="Sakyi L.B."/>
            <person name="Cui X."/>
            <person name="Yuan T."/>
            <person name="Jiang B."/>
            <person name="Yang W."/>
            <person name="Lam T.T.-Y."/>
            <person name="Chang Q."/>
            <person name="Ding S."/>
            <person name="Wang X."/>
            <person name="Zhu J."/>
            <person name="Ruan X."/>
            <person name="Zhao L."/>
            <person name="Wei J."/>
            <person name="Que T."/>
            <person name="Du C."/>
            <person name="Cheng J."/>
            <person name="Dai P."/>
            <person name="Han X."/>
            <person name="Huang E."/>
            <person name="Gao Y."/>
            <person name="Liu J."/>
            <person name="Shao H."/>
            <person name="Ye R."/>
            <person name="Li L."/>
            <person name="Wei W."/>
            <person name="Wang X."/>
            <person name="Wang C."/>
            <person name="Huo Q."/>
            <person name="Li W."/>
            <person name="Guo W."/>
            <person name="Chen H."/>
            <person name="Chen S."/>
            <person name="Zhou L."/>
            <person name="Zhou L."/>
            <person name="Ni X."/>
            <person name="Tian J."/>
            <person name="Zhou Y."/>
            <person name="Sheng Y."/>
            <person name="Liu T."/>
            <person name="Pan Y."/>
            <person name="Xia L."/>
            <person name="Li J."/>
            <person name="Zhao F."/>
            <person name="Cao W."/>
        </authorList>
    </citation>
    <scope>NUCLEOTIDE SEQUENCE</scope>
    <source>
        <strain evidence="4">Rsan-2018</strain>
        <tissue evidence="4">Larvae</tissue>
    </source>
</reference>
<accession>A0A9D4Q312</accession>
<reference evidence="4" key="1">
    <citation type="journal article" date="2020" name="Cell">
        <title>Large-Scale Comparative Analyses of Tick Genomes Elucidate Their Genetic Diversity and Vector Capacities.</title>
        <authorList>
            <consortium name="Tick Genome and Microbiome Consortium (TIGMIC)"/>
            <person name="Jia N."/>
            <person name="Wang J."/>
            <person name="Shi W."/>
            <person name="Du L."/>
            <person name="Sun Y."/>
            <person name="Zhan W."/>
            <person name="Jiang J.F."/>
            <person name="Wang Q."/>
            <person name="Zhang B."/>
            <person name="Ji P."/>
            <person name="Bell-Sakyi L."/>
            <person name="Cui X.M."/>
            <person name="Yuan T.T."/>
            <person name="Jiang B.G."/>
            <person name="Yang W.F."/>
            <person name="Lam T.T."/>
            <person name="Chang Q.C."/>
            <person name="Ding S.J."/>
            <person name="Wang X.J."/>
            <person name="Zhu J.G."/>
            <person name="Ruan X.D."/>
            <person name="Zhao L."/>
            <person name="Wei J.T."/>
            <person name="Ye R.Z."/>
            <person name="Que T.C."/>
            <person name="Du C.H."/>
            <person name="Zhou Y.H."/>
            <person name="Cheng J.X."/>
            <person name="Dai P.F."/>
            <person name="Guo W.B."/>
            <person name="Han X.H."/>
            <person name="Huang E.J."/>
            <person name="Li L.F."/>
            <person name="Wei W."/>
            <person name="Gao Y.C."/>
            <person name="Liu J.Z."/>
            <person name="Shao H.Z."/>
            <person name="Wang X."/>
            <person name="Wang C.C."/>
            <person name="Yang T.C."/>
            <person name="Huo Q.B."/>
            <person name="Li W."/>
            <person name="Chen H.Y."/>
            <person name="Chen S.E."/>
            <person name="Zhou L.G."/>
            <person name="Ni X.B."/>
            <person name="Tian J.H."/>
            <person name="Sheng Y."/>
            <person name="Liu T."/>
            <person name="Pan Y.S."/>
            <person name="Xia L.Y."/>
            <person name="Li J."/>
            <person name="Zhao F."/>
            <person name="Cao W.C."/>
        </authorList>
    </citation>
    <scope>NUCLEOTIDE SEQUENCE</scope>
    <source>
        <strain evidence="4">Rsan-2018</strain>
    </source>
</reference>
<organism evidence="4 5">
    <name type="scientific">Rhipicephalus sanguineus</name>
    <name type="common">Brown dog tick</name>
    <name type="synonym">Ixodes sanguineus</name>
    <dbReference type="NCBI Taxonomy" id="34632"/>
    <lineage>
        <taxon>Eukaryota</taxon>
        <taxon>Metazoa</taxon>
        <taxon>Ecdysozoa</taxon>
        <taxon>Arthropoda</taxon>
        <taxon>Chelicerata</taxon>
        <taxon>Arachnida</taxon>
        <taxon>Acari</taxon>
        <taxon>Parasitiformes</taxon>
        <taxon>Ixodida</taxon>
        <taxon>Ixodoidea</taxon>
        <taxon>Ixodidae</taxon>
        <taxon>Rhipicephalinae</taxon>
        <taxon>Rhipicephalus</taxon>
        <taxon>Rhipicephalus</taxon>
    </lineage>
</organism>
<dbReference type="Gene3D" id="4.10.60.10">
    <property type="entry name" value="Zinc finger, CCHC-type"/>
    <property type="match status" value="1"/>
</dbReference>
<name>A0A9D4Q312_RHISA</name>
<gene>
    <name evidence="4" type="ORF">HPB52_021651</name>
</gene>
<dbReference type="GO" id="GO:0008270">
    <property type="term" value="F:zinc ion binding"/>
    <property type="evidence" value="ECO:0007669"/>
    <property type="project" value="UniProtKB-KW"/>
</dbReference>
<dbReference type="InterPro" id="IPR001878">
    <property type="entry name" value="Znf_CCHC"/>
</dbReference>
<evidence type="ECO:0000256" key="1">
    <source>
        <dbReference type="PROSITE-ProRule" id="PRU00047"/>
    </source>
</evidence>
<keyword evidence="1" id="KW-0863">Zinc-finger</keyword>
<dbReference type="PROSITE" id="PS50158">
    <property type="entry name" value="ZF_CCHC"/>
    <property type="match status" value="1"/>
</dbReference>
<keyword evidence="1" id="KW-0479">Metal-binding</keyword>
<dbReference type="GO" id="GO:0003676">
    <property type="term" value="F:nucleic acid binding"/>
    <property type="evidence" value="ECO:0007669"/>
    <property type="project" value="InterPro"/>
</dbReference>
<feature type="compositionally biased region" description="Basic and acidic residues" evidence="2">
    <location>
        <begin position="346"/>
        <end position="356"/>
    </location>
</feature>
<feature type="region of interest" description="Disordered" evidence="2">
    <location>
        <begin position="319"/>
        <end position="464"/>
    </location>
</feature>
<dbReference type="SUPFAM" id="SSF57756">
    <property type="entry name" value="Retrovirus zinc finger-like domains"/>
    <property type="match status" value="1"/>
</dbReference>
<feature type="compositionally biased region" description="Acidic residues" evidence="2">
    <location>
        <begin position="1"/>
        <end position="14"/>
    </location>
</feature>
<feature type="region of interest" description="Disordered" evidence="2">
    <location>
        <begin position="1"/>
        <end position="78"/>
    </location>
</feature>
<comment type="caution">
    <text evidence="4">The sequence shown here is derived from an EMBL/GenBank/DDBJ whole genome shotgun (WGS) entry which is preliminary data.</text>
</comment>
<dbReference type="Pfam" id="PF00098">
    <property type="entry name" value="zf-CCHC"/>
    <property type="match status" value="1"/>
</dbReference>
<dbReference type="Proteomes" id="UP000821837">
    <property type="component" value="Chromosome 3"/>
</dbReference>
<feature type="compositionally biased region" description="Polar residues" evidence="2">
    <location>
        <begin position="321"/>
        <end position="333"/>
    </location>
</feature>
<sequence length="477" mass="52954">MECTVEGEDIDPAELNDGTWQHPKGSTNPLDPLDLQKRFGRKKTDLSEPTAEVGLTGASAPAKRKVRPPRLPRRKPMPRLPEEDYKIVLRPKCAVDLTNIGLAALLESIHSTITIDVIQAEQADQVRVHPIKNTITISTPDRARADAYRTIGQLRSEKYNIDMPVSAYVPAPDDSVRGVVYKAYTDETDQAIQSELAKKNPQLPIVNARRLGSSKHLVITFAGKDLPRLVRYRCFTLNVYPFRERPEACFNCRKLGHRADVCPLPRPLAPRCRRCGEEHSSPPEGEKPNCTPLCVVCHGKHLTGSRSCKYRFVQSKHTSKDTTSIANSQTETPTAIVDRPSRSKQRTQETFRDRSESFPPLSGRSQSRGRTSRHGSTQQEETSKRLAWDNDTSGYQADTTPQGNPQQGASLEARPRRERSASRPRAGQSGSRATQGACGGSKSAAQSLPKSPQDPQAIATNIRKPRTESWSLFRLGI</sequence>
<feature type="domain" description="CCHC-type" evidence="3">
    <location>
        <begin position="249"/>
        <end position="263"/>
    </location>
</feature>
<feature type="compositionally biased region" description="Polar residues" evidence="2">
    <location>
        <begin position="443"/>
        <end position="454"/>
    </location>
</feature>
<feature type="compositionally biased region" description="Polar residues" evidence="2">
    <location>
        <begin position="390"/>
        <end position="409"/>
    </location>
</feature>
<keyword evidence="1" id="KW-0862">Zinc</keyword>
<proteinExistence type="predicted"/>
<feature type="compositionally biased region" description="Low complexity" evidence="2">
    <location>
        <begin position="362"/>
        <end position="378"/>
    </location>
</feature>